<dbReference type="GO" id="GO:0016787">
    <property type="term" value="F:hydrolase activity"/>
    <property type="evidence" value="ECO:0007669"/>
    <property type="project" value="UniProtKB-KW"/>
</dbReference>
<keyword evidence="5" id="KW-0378">Hydrolase</keyword>
<dbReference type="InterPro" id="IPR003730">
    <property type="entry name" value="Cu_polyphenol_OxRdtase"/>
</dbReference>
<dbReference type="Gene3D" id="3.60.140.10">
    <property type="entry name" value="CNF1/YfiH-like putative cysteine hydrolases"/>
    <property type="match status" value="1"/>
</dbReference>
<evidence type="ECO:0000256" key="3">
    <source>
        <dbReference type="ARBA" id="ARBA00022679"/>
    </source>
</evidence>
<dbReference type="InterPro" id="IPR011324">
    <property type="entry name" value="Cytotoxic_necrot_fac-like_cat"/>
</dbReference>
<evidence type="ECO:0000256" key="9">
    <source>
        <dbReference type="ARBA" id="ARBA00049893"/>
    </source>
</evidence>
<evidence type="ECO:0000313" key="11">
    <source>
        <dbReference type="EMBL" id="OGK58055.1"/>
    </source>
</evidence>
<dbReference type="GO" id="GO:0017061">
    <property type="term" value="F:S-methyl-5-thioadenosine phosphorylase activity"/>
    <property type="evidence" value="ECO:0007669"/>
    <property type="project" value="UniProtKB-EC"/>
</dbReference>
<reference evidence="11 12" key="1">
    <citation type="journal article" date="2016" name="Nat. Commun.">
        <title>Thousands of microbial genomes shed light on interconnected biogeochemical processes in an aquifer system.</title>
        <authorList>
            <person name="Anantharaman K."/>
            <person name="Brown C.T."/>
            <person name="Hug L.A."/>
            <person name="Sharon I."/>
            <person name="Castelle C.J."/>
            <person name="Probst A.J."/>
            <person name="Thomas B.C."/>
            <person name="Singh A."/>
            <person name="Wilkins M.J."/>
            <person name="Karaoz U."/>
            <person name="Brodie E.L."/>
            <person name="Williams K.H."/>
            <person name="Hubbard S.S."/>
            <person name="Banfield J.F."/>
        </authorList>
    </citation>
    <scope>NUCLEOTIDE SEQUENCE [LARGE SCALE GENOMIC DNA]</scope>
</reference>
<dbReference type="EMBL" id="MGBB01000031">
    <property type="protein sequence ID" value="OGK58055.1"/>
    <property type="molecule type" value="Genomic_DNA"/>
</dbReference>
<dbReference type="CDD" id="cd16833">
    <property type="entry name" value="YfiH"/>
    <property type="match status" value="1"/>
</dbReference>
<evidence type="ECO:0000256" key="10">
    <source>
        <dbReference type="RuleBase" id="RU361274"/>
    </source>
</evidence>
<evidence type="ECO:0000256" key="7">
    <source>
        <dbReference type="ARBA" id="ARBA00047989"/>
    </source>
</evidence>
<dbReference type="InterPro" id="IPR038371">
    <property type="entry name" value="Cu_polyphenol_OxRdtase_sf"/>
</dbReference>
<keyword evidence="3" id="KW-0808">Transferase</keyword>
<dbReference type="SUPFAM" id="SSF64438">
    <property type="entry name" value="CNF1/YfiH-like putative cysteine hydrolases"/>
    <property type="match status" value="1"/>
</dbReference>
<proteinExistence type="inferred from homology"/>
<comment type="caution">
    <text evidence="11">The sequence shown here is derived from an EMBL/GenBank/DDBJ whole genome shotgun (WGS) entry which is preliminary data.</text>
</comment>
<dbReference type="PANTHER" id="PTHR30616:SF2">
    <property type="entry name" value="PURINE NUCLEOSIDE PHOSPHORYLASE LACC1"/>
    <property type="match status" value="1"/>
</dbReference>
<comment type="catalytic activity">
    <reaction evidence="9">
        <text>S-methyl-5'-thioadenosine + phosphate = 5-(methylsulfanyl)-alpha-D-ribose 1-phosphate + adenine</text>
        <dbReference type="Rhea" id="RHEA:11852"/>
        <dbReference type="ChEBI" id="CHEBI:16708"/>
        <dbReference type="ChEBI" id="CHEBI:17509"/>
        <dbReference type="ChEBI" id="CHEBI:43474"/>
        <dbReference type="ChEBI" id="CHEBI:58533"/>
        <dbReference type="EC" id="2.4.2.28"/>
    </reaction>
    <physiologicalReaction direction="left-to-right" evidence="9">
        <dbReference type="Rhea" id="RHEA:11853"/>
    </physiologicalReaction>
</comment>
<dbReference type="GO" id="GO:0005507">
    <property type="term" value="F:copper ion binding"/>
    <property type="evidence" value="ECO:0007669"/>
    <property type="project" value="TreeGrafter"/>
</dbReference>
<dbReference type="Pfam" id="PF02578">
    <property type="entry name" value="Cu-oxidase_4"/>
    <property type="match status" value="1"/>
</dbReference>
<keyword evidence="6" id="KW-0862">Zinc</keyword>
<comment type="catalytic activity">
    <reaction evidence="7">
        <text>adenosine + H2O + H(+) = inosine + NH4(+)</text>
        <dbReference type="Rhea" id="RHEA:24408"/>
        <dbReference type="ChEBI" id="CHEBI:15377"/>
        <dbReference type="ChEBI" id="CHEBI:15378"/>
        <dbReference type="ChEBI" id="CHEBI:16335"/>
        <dbReference type="ChEBI" id="CHEBI:17596"/>
        <dbReference type="ChEBI" id="CHEBI:28938"/>
        <dbReference type="EC" id="3.5.4.4"/>
    </reaction>
    <physiologicalReaction direction="left-to-right" evidence="7">
        <dbReference type="Rhea" id="RHEA:24409"/>
    </physiologicalReaction>
</comment>
<evidence type="ECO:0000256" key="2">
    <source>
        <dbReference type="ARBA" id="ARBA00007353"/>
    </source>
</evidence>
<accession>A0A1F7JR32</accession>
<comment type="catalytic activity">
    <reaction evidence="8">
        <text>adenosine + phosphate = alpha-D-ribose 1-phosphate + adenine</text>
        <dbReference type="Rhea" id="RHEA:27642"/>
        <dbReference type="ChEBI" id="CHEBI:16335"/>
        <dbReference type="ChEBI" id="CHEBI:16708"/>
        <dbReference type="ChEBI" id="CHEBI:43474"/>
        <dbReference type="ChEBI" id="CHEBI:57720"/>
        <dbReference type="EC" id="2.4.2.1"/>
    </reaction>
    <physiologicalReaction direction="left-to-right" evidence="8">
        <dbReference type="Rhea" id="RHEA:27643"/>
    </physiologicalReaction>
</comment>
<dbReference type="NCBIfam" id="TIGR00726">
    <property type="entry name" value="peptidoglycan editing factor PgeF"/>
    <property type="match status" value="1"/>
</dbReference>
<feature type="non-terminal residue" evidence="11">
    <location>
        <position position="1"/>
    </location>
</feature>
<dbReference type="Proteomes" id="UP000178039">
    <property type="component" value="Unassembled WGS sequence"/>
</dbReference>
<evidence type="ECO:0000256" key="5">
    <source>
        <dbReference type="ARBA" id="ARBA00022801"/>
    </source>
</evidence>
<dbReference type="AlphaFoldDB" id="A0A1F7JR32"/>
<keyword evidence="4" id="KW-0479">Metal-binding</keyword>
<evidence type="ECO:0000256" key="8">
    <source>
        <dbReference type="ARBA" id="ARBA00048968"/>
    </source>
</evidence>
<evidence type="ECO:0000256" key="4">
    <source>
        <dbReference type="ARBA" id="ARBA00022723"/>
    </source>
</evidence>
<comment type="catalytic activity">
    <reaction evidence="1">
        <text>inosine + phosphate = alpha-D-ribose 1-phosphate + hypoxanthine</text>
        <dbReference type="Rhea" id="RHEA:27646"/>
        <dbReference type="ChEBI" id="CHEBI:17368"/>
        <dbReference type="ChEBI" id="CHEBI:17596"/>
        <dbReference type="ChEBI" id="CHEBI:43474"/>
        <dbReference type="ChEBI" id="CHEBI:57720"/>
        <dbReference type="EC" id="2.4.2.1"/>
    </reaction>
    <physiologicalReaction direction="left-to-right" evidence="1">
        <dbReference type="Rhea" id="RHEA:27647"/>
    </physiologicalReaction>
</comment>
<evidence type="ECO:0000313" key="12">
    <source>
        <dbReference type="Proteomes" id="UP000178039"/>
    </source>
</evidence>
<evidence type="ECO:0000256" key="6">
    <source>
        <dbReference type="ARBA" id="ARBA00022833"/>
    </source>
</evidence>
<protein>
    <recommendedName>
        <fullName evidence="10">Purine nucleoside phosphorylase</fullName>
    </recommendedName>
</protein>
<gene>
    <name evidence="11" type="ORF">A3H86_00585</name>
</gene>
<dbReference type="PANTHER" id="PTHR30616">
    <property type="entry name" value="UNCHARACTERIZED PROTEIN YFIH"/>
    <property type="match status" value="1"/>
</dbReference>
<name>A0A1F7JR32_9BACT</name>
<comment type="similarity">
    <text evidence="2 10">Belongs to the purine nucleoside phosphorylase YfiH/LACC1 family.</text>
</comment>
<sequence>KRQPLHYRHLVIPVQTHSSNTVIVEESDFNEPKILKINNCDGLITKLTGVILTVLTADCLPLIFIDRKQKIIGISHQGWQGTLQLLPAKMVKAMEKLGSQRDNLEVYFGPSIGSCCYDISEDRARLFQKKFSSNILRKSDTKTYLNLSEANRQSLLRSAITKGNIYQTGRCTSCKRKQFYSFRRDKKIVGEMLSFVVIT</sequence>
<organism evidence="11 12">
    <name type="scientific">Candidatus Roizmanbacteria bacterium RIFCSPLOWO2_02_FULL_41_9</name>
    <dbReference type="NCBI Taxonomy" id="1802077"/>
    <lineage>
        <taxon>Bacteria</taxon>
        <taxon>Candidatus Roizmaniibacteriota</taxon>
    </lineage>
</organism>
<evidence type="ECO:0000256" key="1">
    <source>
        <dbReference type="ARBA" id="ARBA00000553"/>
    </source>
</evidence>